<keyword evidence="2" id="KW-1185">Reference proteome</keyword>
<sequence>MEWLDDQPRSSVVFLCFGSTGSFDEDQVKEIASALEHSGHGFLWSLRQPPSKGHIGYPSDYTKLTDVLPEGFLDRTAKIGKVIGWAPQVSILAHEAIGGFVSHCGWNSVLESVWFGVPIATWPMYVDQQFNAFEMVIELGLAVEIKMDYIKEISGNSLTIVSAEDIEKGIKKLMKGNGEIKKRMVEMSEKSRKALMEGGSSFSSLGFFIGLLH</sequence>
<name>A0ACC0Y0I5_9ROSI</name>
<comment type="caution">
    <text evidence="1">The sequence shown here is derived from an EMBL/GenBank/DDBJ whole genome shotgun (WGS) entry which is preliminary data.</text>
</comment>
<evidence type="ECO:0000313" key="2">
    <source>
        <dbReference type="Proteomes" id="UP001163603"/>
    </source>
</evidence>
<reference evidence="2" key="1">
    <citation type="journal article" date="2023" name="G3 (Bethesda)">
        <title>Genome assembly and association tests identify interacting loci associated with vigor, precocity, and sex in interspecific pistachio rootstocks.</title>
        <authorList>
            <person name="Palmer W."/>
            <person name="Jacygrad E."/>
            <person name="Sagayaradj S."/>
            <person name="Cavanaugh K."/>
            <person name="Han R."/>
            <person name="Bertier L."/>
            <person name="Beede B."/>
            <person name="Kafkas S."/>
            <person name="Golino D."/>
            <person name="Preece J."/>
            <person name="Michelmore R."/>
        </authorList>
    </citation>
    <scope>NUCLEOTIDE SEQUENCE [LARGE SCALE GENOMIC DNA]</scope>
</reference>
<protein>
    <submittedName>
        <fullName evidence="1">Uncharacterized protein</fullName>
    </submittedName>
</protein>
<accession>A0ACC0Y0I5</accession>
<organism evidence="1 2">
    <name type="scientific">Pistacia integerrima</name>
    <dbReference type="NCBI Taxonomy" id="434235"/>
    <lineage>
        <taxon>Eukaryota</taxon>
        <taxon>Viridiplantae</taxon>
        <taxon>Streptophyta</taxon>
        <taxon>Embryophyta</taxon>
        <taxon>Tracheophyta</taxon>
        <taxon>Spermatophyta</taxon>
        <taxon>Magnoliopsida</taxon>
        <taxon>eudicotyledons</taxon>
        <taxon>Gunneridae</taxon>
        <taxon>Pentapetalae</taxon>
        <taxon>rosids</taxon>
        <taxon>malvids</taxon>
        <taxon>Sapindales</taxon>
        <taxon>Anacardiaceae</taxon>
        <taxon>Pistacia</taxon>
    </lineage>
</organism>
<proteinExistence type="predicted"/>
<gene>
    <name evidence="1" type="ORF">Pint_36707</name>
</gene>
<evidence type="ECO:0000313" key="1">
    <source>
        <dbReference type="EMBL" id="KAJ0027912.1"/>
    </source>
</evidence>
<dbReference type="Proteomes" id="UP001163603">
    <property type="component" value="Chromosome 9"/>
</dbReference>
<dbReference type="EMBL" id="CM047744">
    <property type="protein sequence ID" value="KAJ0027912.1"/>
    <property type="molecule type" value="Genomic_DNA"/>
</dbReference>